<evidence type="ECO:0008006" key="4">
    <source>
        <dbReference type="Google" id="ProtNLM"/>
    </source>
</evidence>
<evidence type="ECO:0000313" key="3">
    <source>
        <dbReference type="Proteomes" id="UP000294927"/>
    </source>
</evidence>
<gene>
    <name evidence="2" type="ORF">CLV71_104101</name>
</gene>
<comment type="caution">
    <text evidence="2">The sequence shown here is derived from an EMBL/GenBank/DDBJ whole genome shotgun (WGS) entry which is preliminary data.</text>
</comment>
<organism evidence="2 3">
    <name type="scientific">Actinophytocola oryzae</name>
    <dbReference type="NCBI Taxonomy" id="502181"/>
    <lineage>
        <taxon>Bacteria</taxon>
        <taxon>Bacillati</taxon>
        <taxon>Actinomycetota</taxon>
        <taxon>Actinomycetes</taxon>
        <taxon>Pseudonocardiales</taxon>
        <taxon>Pseudonocardiaceae</taxon>
    </lineage>
</organism>
<proteinExistence type="predicted"/>
<name>A0A4R7VUI8_9PSEU</name>
<evidence type="ECO:0000256" key="1">
    <source>
        <dbReference type="SAM" id="MobiDB-lite"/>
    </source>
</evidence>
<dbReference type="AlphaFoldDB" id="A0A4R7VUI8"/>
<keyword evidence="3" id="KW-1185">Reference proteome</keyword>
<accession>A0A4R7VUI8</accession>
<dbReference type="Proteomes" id="UP000294927">
    <property type="component" value="Unassembled WGS sequence"/>
</dbReference>
<reference evidence="2 3" key="1">
    <citation type="submission" date="2019-03" db="EMBL/GenBank/DDBJ databases">
        <title>Genomic Encyclopedia of Archaeal and Bacterial Type Strains, Phase II (KMG-II): from individual species to whole genera.</title>
        <authorList>
            <person name="Goeker M."/>
        </authorList>
    </citation>
    <scope>NUCLEOTIDE SEQUENCE [LARGE SCALE GENOMIC DNA]</scope>
    <source>
        <strain evidence="2 3">DSM 45499</strain>
    </source>
</reference>
<sequence>MRRVLVLLCGVMLFGGCGVAGGVEVEGRASQVSPPPSTTTTPSGTPASADAVAVLRADETLDAKIKATLVPCPDGSYPIDDRYIDLTGDGVAELLVTLYPCTDTELKAKAMATGVRQATSGYAAYVYDLATHPPSRLLEVEDASLDLVVSTKERPGLLVIHNRWATRDDPCCPTDQTVVLYRWDGTKFIEVEPK</sequence>
<dbReference type="RefSeq" id="WP_133902677.1">
    <property type="nucleotide sequence ID" value="NZ_SOCP01000004.1"/>
</dbReference>
<feature type="compositionally biased region" description="Low complexity" evidence="1">
    <location>
        <begin position="38"/>
        <end position="47"/>
    </location>
</feature>
<dbReference type="PROSITE" id="PS51257">
    <property type="entry name" value="PROKAR_LIPOPROTEIN"/>
    <property type="match status" value="1"/>
</dbReference>
<feature type="region of interest" description="Disordered" evidence="1">
    <location>
        <begin position="28"/>
        <end position="47"/>
    </location>
</feature>
<evidence type="ECO:0000313" key="2">
    <source>
        <dbReference type="EMBL" id="TDV53633.1"/>
    </source>
</evidence>
<protein>
    <recommendedName>
        <fullName evidence="4">LppP/LprE lipoprotein</fullName>
    </recommendedName>
</protein>
<dbReference type="OrthoDB" id="3824278at2"/>
<dbReference type="EMBL" id="SOCP01000004">
    <property type="protein sequence ID" value="TDV53633.1"/>
    <property type="molecule type" value="Genomic_DNA"/>
</dbReference>